<dbReference type="RefSeq" id="WP_358292729.1">
    <property type="nucleotide sequence ID" value="NZ_JBEYGJ010000069.1"/>
</dbReference>
<protein>
    <recommendedName>
        <fullName evidence="1">MOSC domain-containing protein</fullName>
    </recommendedName>
</protein>
<dbReference type="InterPro" id="IPR005302">
    <property type="entry name" value="MoCF_Sase_C"/>
</dbReference>
<sequence length="45" mass="5043">MRAIAHEHRVRVYDLGRPACFGVYLDVLEPGTVRLGDTVTREGES</sequence>
<comment type="caution">
    <text evidence="2">The sequence shown here is derived from an EMBL/GenBank/DDBJ whole genome shotgun (WGS) entry which is preliminary data.</text>
</comment>
<organism evidence="2 3">
    <name type="scientific">Streptomyces massasporeus</name>
    <dbReference type="NCBI Taxonomy" id="67324"/>
    <lineage>
        <taxon>Bacteria</taxon>
        <taxon>Bacillati</taxon>
        <taxon>Actinomycetota</taxon>
        <taxon>Actinomycetes</taxon>
        <taxon>Kitasatosporales</taxon>
        <taxon>Streptomycetaceae</taxon>
        <taxon>Streptomyces</taxon>
    </lineage>
</organism>
<evidence type="ECO:0000313" key="3">
    <source>
        <dbReference type="Proteomes" id="UP001601288"/>
    </source>
</evidence>
<evidence type="ECO:0000313" key="2">
    <source>
        <dbReference type="EMBL" id="MFE9231250.1"/>
    </source>
</evidence>
<gene>
    <name evidence="2" type="ORF">ACFYM3_43100</name>
</gene>
<name>A0ABW6LS91_9ACTN</name>
<reference evidence="2 3" key="1">
    <citation type="submission" date="2024-10" db="EMBL/GenBank/DDBJ databases">
        <title>The Natural Products Discovery Center: Release of the First 8490 Sequenced Strains for Exploring Actinobacteria Biosynthetic Diversity.</title>
        <authorList>
            <person name="Kalkreuter E."/>
            <person name="Kautsar S.A."/>
            <person name="Yang D."/>
            <person name="Bader C.D."/>
            <person name="Teijaro C.N."/>
            <person name="Fluegel L."/>
            <person name="Davis C.M."/>
            <person name="Simpson J.R."/>
            <person name="Lauterbach L."/>
            <person name="Steele A.D."/>
            <person name="Gui C."/>
            <person name="Meng S."/>
            <person name="Li G."/>
            <person name="Viehrig K."/>
            <person name="Ye F."/>
            <person name="Su P."/>
            <person name="Kiefer A.F."/>
            <person name="Nichols A."/>
            <person name="Cepeda A.J."/>
            <person name="Yan W."/>
            <person name="Fan B."/>
            <person name="Jiang Y."/>
            <person name="Adhikari A."/>
            <person name="Zheng C.-J."/>
            <person name="Schuster L."/>
            <person name="Cowan T.M."/>
            <person name="Smanski M.J."/>
            <person name="Chevrette M.G."/>
            <person name="De Carvalho L.P.S."/>
            <person name="Shen B."/>
        </authorList>
    </citation>
    <scope>NUCLEOTIDE SEQUENCE [LARGE SCALE GENOMIC DNA]</scope>
    <source>
        <strain evidence="2 3">NPDC007066</strain>
    </source>
</reference>
<keyword evidence="3" id="KW-1185">Reference proteome</keyword>
<evidence type="ECO:0000259" key="1">
    <source>
        <dbReference type="PROSITE" id="PS51340"/>
    </source>
</evidence>
<feature type="domain" description="MOSC" evidence="1">
    <location>
        <begin position="1"/>
        <end position="42"/>
    </location>
</feature>
<dbReference type="PROSITE" id="PS51340">
    <property type="entry name" value="MOSC"/>
    <property type="match status" value="1"/>
</dbReference>
<dbReference type="EMBL" id="JBIAFP010000053">
    <property type="protein sequence ID" value="MFE9231250.1"/>
    <property type="molecule type" value="Genomic_DNA"/>
</dbReference>
<accession>A0ABW6LS91</accession>
<dbReference type="Proteomes" id="UP001601288">
    <property type="component" value="Unassembled WGS sequence"/>
</dbReference>
<proteinExistence type="predicted"/>